<accession>A0A7G2IN06</accession>
<organism evidence="2 3">
    <name type="scientific">Citrobacter freundii</name>
    <dbReference type="NCBI Taxonomy" id="546"/>
    <lineage>
        <taxon>Bacteria</taxon>
        <taxon>Pseudomonadati</taxon>
        <taxon>Pseudomonadota</taxon>
        <taxon>Gammaproteobacteria</taxon>
        <taxon>Enterobacterales</taxon>
        <taxon>Enterobacteriaceae</taxon>
        <taxon>Citrobacter</taxon>
        <taxon>Citrobacter freundii complex</taxon>
    </lineage>
</organism>
<proteinExistence type="predicted"/>
<sequence length="43" mass="5032">MSFTVSFVAQWVSDPSSGLNFIFSAIKKIILAITRYLRYYRKL</sequence>
<protein>
    <submittedName>
        <fullName evidence="2">Uncharacterized protein</fullName>
    </submittedName>
</protein>
<dbReference type="AlphaFoldDB" id="A0A7G2IN06"/>
<evidence type="ECO:0000313" key="3">
    <source>
        <dbReference type="Proteomes" id="UP000019194"/>
    </source>
</evidence>
<comment type="caution">
    <text evidence="2">The sequence shown here is derived from an EMBL/GenBank/DDBJ whole genome shotgun (WGS) entry which is preliminary data.</text>
</comment>
<keyword evidence="1" id="KW-0472">Membrane</keyword>
<evidence type="ECO:0000313" key="2">
    <source>
        <dbReference type="EMBL" id="CDL37721.1"/>
    </source>
</evidence>
<name>A0A7G2IN06_CITFR</name>
<reference evidence="2 3" key="1">
    <citation type="submission" date="2013-10" db="EMBL/GenBank/DDBJ databases">
        <title>Antibiotic resistance diversity of beta-lactamase producers in the General Hospital Vienna.</title>
        <authorList>
            <person name="Barisic I."/>
            <person name="Mitteregger D."/>
            <person name="Hirschl A.M."/>
            <person name="Noehammer C."/>
            <person name="Wiesinger-Mayr H."/>
        </authorList>
    </citation>
    <scope>NUCLEOTIDE SEQUENCE [LARGE SCALE GENOMIC DNA]</scope>
    <source>
        <strain evidence="2 3">ISC11</strain>
    </source>
</reference>
<keyword evidence="1" id="KW-1133">Transmembrane helix</keyword>
<dbReference type="EMBL" id="CBWP010000030">
    <property type="protein sequence ID" value="CDL37721.1"/>
    <property type="molecule type" value="Genomic_DNA"/>
</dbReference>
<feature type="transmembrane region" description="Helical" evidence="1">
    <location>
        <begin position="20"/>
        <end position="37"/>
    </location>
</feature>
<evidence type="ECO:0000256" key="1">
    <source>
        <dbReference type="SAM" id="Phobius"/>
    </source>
</evidence>
<keyword evidence="1" id="KW-0812">Transmembrane</keyword>
<dbReference type="Proteomes" id="UP000019194">
    <property type="component" value="Unassembled WGS sequence"/>
</dbReference>